<feature type="compositionally biased region" description="Polar residues" evidence="1">
    <location>
        <begin position="309"/>
        <end position="319"/>
    </location>
</feature>
<feature type="compositionally biased region" description="Basic and acidic residues" evidence="1">
    <location>
        <begin position="107"/>
        <end position="117"/>
    </location>
</feature>
<dbReference type="AlphaFoldDB" id="W9CW93"/>
<evidence type="ECO:0000313" key="3">
    <source>
        <dbReference type="Proteomes" id="UP000019487"/>
    </source>
</evidence>
<feature type="region of interest" description="Disordered" evidence="1">
    <location>
        <begin position="862"/>
        <end position="887"/>
    </location>
</feature>
<comment type="caution">
    <text evidence="2">The sequence shown here is derived from an EMBL/GenBank/DDBJ whole genome shotgun (WGS) entry which is preliminary data.</text>
</comment>
<feature type="region of interest" description="Disordered" evidence="1">
    <location>
        <begin position="415"/>
        <end position="448"/>
    </location>
</feature>
<evidence type="ECO:0000256" key="1">
    <source>
        <dbReference type="SAM" id="MobiDB-lite"/>
    </source>
</evidence>
<feature type="region of interest" description="Disordered" evidence="1">
    <location>
        <begin position="542"/>
        <end position="609"/>
    </location>
</feature>
<name>W9CW93_SCLBF</name>
<feature type="compositionally biased region" description="Basic and acidic residues" evidence="1">
    <location>
        <begin position="320"/>
        <end position="334"/>
    </location>
</feature>
<organism evidence="2 3">
    <name type="scientific">Sclerotinia borealis (strain F-4128)</name>
    <dbReference type="NCBI Taxonomy" id="1432307"/>
    <lineage>
        <taxon>Eukaryota</taxon>
        <taxon>Fungi</taxon>
        <taxon>Dikarya</taxon>
        <taxon>Ascomycota</taxon>
        <taxon>Pezizomycotina</taxon>
        <taxon>Leotiomycetes</taxon>
        <taxon>Helotiales</taxon>
        <taxon>Sclerotiniaceae</taxon>
        <taxon>Sclerotinia</taxon>
    </lineage>
</organism>
<feature type="compositionally biased region" description="Acidic residues" evidence="1">
    <location>
        <begin position="863"/>
        <end position="872"/>
    </location>
</feature>
<gene>
    <name evidence="2" type="ORF">SBOR_0804</name>
</gene>
<keyword evidence="3" id="KW-1185">Reference proteome</keyword>
<feature type="region of interest" description="Disordered" evidence="1">
    <location>
        <begin position="719"/>
        <end position="847"/>
    </location>
</feature>
<feature type="compositionally biased region" description="Acidic residues" evidence="1">
    <location>
        <begin position="794"/>
        <end position="803"/>
    </location>
</feature>
<feature type="compositionally biased region" description="Polar residues" evidence="1">
    <location>
        <begin position="61"/>
        <end position="76"/>
    </location>
</feature>
<dbReference type="EMBL" id="AYSA01000032">
    <property type="protein sequence ID" value="ESZ98805.1"/>
    <property type="molecule type" value="Genomic_DNA"/>
</dbReference>
<feature type="compositionally biased region" description="Polar residues" evidence="1">
    <location>
        <begin position="133"/>
        <end position="144"/>
    </location>
</feature>
<proteinExistence type="predicted"/>
<feature type="region of interest" description="Disordered" evidence="1">
    <location>
        <begin position="1"/>
        <end position="375"/>
    </location>
</feature>
<sequence>MAGARTRAKGASPGGFKSLDDIPKPTRGRGKRVKTEPVEPSIESESESAANKSESQKAQSPPTNTSRTNSPESHSPSPTPVESRLDSRSTSPPKNIITSNDASSDNDVIHQEQDAERIAPLGLNKKRSRVEEPSTNSSDGTTEGNAEEVLEQRSTKRTRIQDTSTDGVEADESADPEPEIEKKPLDQQPPLDQQSPLDRPDRDHTKGWPNKKSANKTLGHKQDTPIDNIEADESANPEPEIEKKPLDQESPLTRPGRDHTKRWPNKKSMNKTLGRKQDPIVLNQCSSDEAAETAVSPSQSRSKSASQQNTTPSPYTPQKQQEHSSPEEDEHKDGPSTISHPASKLTSPSPDLRPVPQTEVVKPAPLLAKIGTNPEQRMKAASNRYIFPANYIGLTPGMSKSERILEWSMRTHFPERMTSPSKGKEVVKEDAKEVSKEVTKGSSDVCPKVPITNSCHDTDTFKVAHTERKKRTTVASCENLAKSDVPSSTRRSPRNGLVLTDPYLVAVNKAFGNHKSQSKAMPSIEQVTAFLNGYDAQQRSYNSETQMVAQKPTLPLQSTKPKRSGFVVPGRGSDEDTDMSDGNESEVIEEPKTPEAQISPEQDASPQSSWWKPFSTVATMLTSPFRKQSAAPASLPRNKLAPPPIIFKQPPTTPSAVPLKRMSKSDRKRNTRNNVQGRLGAGFETERRPPHKDVEKTRLELAGVYTAAEILALHKEQDEWAAKNGNRSPSIVANRDIHKAARASQRSAHADPVKEEIQSSTPAKTGDKRNFNYIAKTPRQKQPWNEYLRHIQDDSSEEEDEDDRDIHKAARASQRSAHADPVKEEIQSSTPAKTGDKRNFNYIAKTPRQKQPWNEYLRHIQDDSSEEEDEDDRDIHKAAQKTPSREQPWNGFLHRLWEVPYSKEEEDEFDDAYRSRWIRRRNGLYTRANATDRQLRGERIAPNDPHYTDYYRHIDAFAKQDISKPAGVQNPLNSAQLLKQAHERANGAGDIPPESENDYGYVLDERQKKVLFYPGSPYDMFSIRGSILTANHIANLKEGLPLLNPRDEFGIAIKTPQYDSTKPPRDQNTTNVFEQLCDWDKKRLDEEAEDVRAGTVLEPKHCTQTPPPKPKPGNAKLPCTFDRVPTSEAVQLAMKQANKYLPAKGSGLRNVHNMSPLAAEQDKGDRVANEPHPLFSFDFTDESLGFAFDPEVKKAIDERLSQGLISTTPMPEDIWNEHDDLPQGEVEKAVASMFEGLDARIHGSAHNGM</sequence>
<feature type="compositionally biased region" description="Acidic residues" evidence="1">
    <location>
        <begin position="575"/>
        <end position="588"/>
    </location>
</feature>
<dbReference type="HOGENOM" id="CLU_284129_0_0_1"/>
<feature type="compositionally biased region" description="Basic and acidic residues" evidence="1">
    <location>
        <begin position="748"/>
        <end position="757"/>
    </location>
</feature>
<reference evidence="2 3" key="1">
    <citation type="journal article" date="2014" name="Genome Announc.">
        <title>Draft genome sequence of Sclerotinia borealis, a psychrophilic plant pathogenic fungus.</title>
        <authorList>
            <person name="Mardanov A.V."/>
            <person name="Beletsky A.V."/>
            <person name="Kadnikov V.V."/>
            <person name="Ignatov A.N."/>
            <person name="Ravin N.V."/>
        </authorList>
    </citation>
    <scope>NUCLEOTIDE SEQUENCE [LARGE SCALE GENOMIC DNA]</scope>
    <source>
        <strain evidence="3">F-4157</strain>
    </source>
</reference>
<protein>
    <submittedName>
        <fullName evidence="2">Uncharacterized protein</fullName>
    </submittedName>
</protein>
<dbReference type="Proteomes" id="UP000019487">
    <property type="component" value="Unassembled WGS sequence"/>
</dbReference>
<accession>W9CW93</accession>
<feature type="compositionally biased region" description="Basic and acidic residues" evidence="1">
    <location>
        <begin position="422"/>
        <end position="439"/>
    </location>
</feature>
<feature type="compositionally biased region" description="Polar residues" evidence="1">
    <location>
        <begin position="336"/>
        <end position="349"/>
    </location>
</feature>
<feature type="compositionally biased region" description="Basic residues" evidence="1">
    <location>
        <begin position="259"/>
        <end position="269"/>
    </location>
</feature>
<feature type="compositionally biased region" description="Low complexity" evidence="1">
    <location>
        <begin position="296"/>
        <end position="308"/>
    </location>
</feature>
<evidence type="ECO:0000313" key="2">
    <source>
        <dbReference type="EMBL" id="ESZ98805.1"/>
    </source>
</evidence>
<feature type="region of interest" description="Disordered" evidence="1">
    <location>
        <begin position="641"/>
        <end position="673"/>
    </location>
</feature>
<feature type="compositionally biased region" description="Low complexity" evidence="1">
    <location>
        <begin position="186"/>
        <end position="197"/>
    </location>
</feature>
<feature type="compositionally biased region" description="Acidic residues" evidence="1">
    <location>
        <begin position="168"/>
        <end position="178"/>
    </location>
</feature>
<dbReference type="OrthoDB" id="3524344at2759"/>
<feature type="compositionally biased region" description="Basic and acidic residues" evidence="1">
    <location>
        <begin position="817"/>
        <end position="826"/>
    </location>
</feature>
<feature type="compositionally biased region" description="Polar residues" evidence="1">
    <location>
        <begin position="88"/>
        <end position="106"/>
    </location>
</feature>
<feature type="compositionally biased region" description="Low complexity" evidence="1">
    <location>
        <begin position="38"/>
        <end position="60"/>
    </location>
</feature>
<feature type="compositionally biased region" description="Polar residues" evidence="1">
    <location>
        <begin position="599"/>
        <end position="609"/>
    </location>
</feature>